<proteinExistence type="predicted"/>
<reference evidence="2 3" key="1">
    <citation type="submission" date="2020-08" db="EMBL/GenBank/DDBJ databases">
        <title>Streptomycin resistant and MDR strain, P. mexicana.</title>
        <authorList>
            <person name="Ganesh-kumar S."/>
            <person name="Zhe T."/>
            <person name="Yu Z."/>
            <person name="Min Y."/>
        </authorList>
    </citation>
    <scope>NUCLEOTIDE SEQUENCE [LARGE SCALE GENOMIC DNA]</scope>
    <source>
        <strain evidence="2 3">GTZY</strain>
    </source>
</reference>
<keyword evidence="1" id="KW-0732">Signal</keyword>
<evidence type="ECO:0008006" key="4">
    <source>
        <dbReference type="Google" id="ProtNLM"/>
    </source>
</evidence>
<dbReference type="RefSeq" id="WP_185894938.1">
    <property type="nucleotide sequence ID" value="NZ_CP060028.1"/>
</dbReference>
<feature type="signal peptide" evidence="1">
    <location>
        <begin position="1"/>
        <end position="22"/>
    </location>
</feature>
<dbReference type="PROSITE" id="PS51257">
    <property type="entry name" value="PROKAR_LIPOPROTEIN"/>
    <property type="match status" value="1"/>
</dbReference>
<gene>
    <name evidence="2" type="ORF">H4W19_14860</name>
</gene>
<dbReference type="EMBL" id="CP060028">
    <property type="protein sequence ID" value="QND79611.1"/>
    <property type="molecule type" value="Genomic_DNA"/>
</dbReference>
<organism evidence="2 3">
    <name type="scientific">Pseudoxanthomonas mexicana</name>
    <dbReference type="NCBI Taxonomy" id="128785"/>
    <lineage>
        <taxon>Bacteria</taxon>
        <taxon>Pseudomonadati</taxon>
        <taxon>Pseudomonadota</taxon>
        <taxon>Gammaproteobacteria</taxon>
        <taxon>Lysobacterales</taxon>
        <taxon>Lysobacteraceae</taxon>
        <taxon>Pseudoxanthomonas</taxon>
    </lineage>
</organism>
<evidence type="ECO:0000313" key="3">
    <source>
        <dbReference type="Proteomes" id="UP000515506"/>
    </source>
</evidence>
<sequence>MNKNVPYATSLATLALALSGCASTLNPIFNSSVSPPRIYADHEKQPGFGVPTETVGATGEVRYCQAGVPQVVQARQQQAHAAIAKVCGGKERYEIRGELMSDATGSMFGVNFQCVGNAGRAIVFKCKGAP</sequence>
<name>A0ABX6R9W7_PSEMX</name>
<protein>
    <recommendedName>
        <fullName evidence="4">Lipoprotein</fullName>
    </recommendedName>
</protein>
<keyword evidence="3" id="KW-1185">Reference proteome</keyword>
<feature type="chain" id="PRO_5047348658" description="Lipoprotein" evidence="1">
    <location>
        <begin position="23"/>
        <end position="130"/>
    </location>
</feature>
<evidence type="ECO:0000313" key="2">
    <source>
        <dbReference type="EMBL" id="QND79611.1"/>
    </source>
</evidence>
<dbReference type="Proteomes" id="UP000515506">
    <property type="component" value="Chromosome"/>
</dbReference>
<accession>A0ABX6R9W7</accession>
<evidence type="ECO:0000256" key="1">
    <source>
        <dbReference type="SAM" id="SignalP"/>
    </source>
</evidence>